<proteinExistence type="predicted"/>
<dbReference type="Proteomes" id="UP001322277">
    <property type="component" value="Chromosome 1"/>
</dbReference>
<sequence length="50" mass="5962">MLLRHTNILSRSQQITRTILRAHRRIRGPTRKCRSDRGACSHNFQREMDS</sequence>
<gene>
    <name evidence="2" type="ORF">CDEST_01178</name>
</gene>
<organism evidence="2 3">
    <name type="scientific">Colletotrichum destructivum</name>
    <dbReference type="NCBI Taxonomy" id="34406"/>
    <lineage>
        <taxon>Eukaryota</taxon>
        <taxon>Fungi</taxon>
        <taxon>Dikarya</taxon>
        <taxon>Ascomycota</taxon>
        <taxon>Pezizomycotina</taxon>
        <taxon>Sordariomycetes</taxon>
        <taxon>Hypocreomycetidae</taxon>
        <taxon>Glomerellales</taxon>
        <taxon>Glomerellaceae</taxon>
        <taxon>Colletotrichum</taxon>
        <taxon>Colletotrichum destructivum species complex</taxon>
    </lineage>
</organism>
<feature type="region of interest" description="Disordered" evidence="1">
    <location>
        <begin position="28"/>
        <end position="50"/>
    </location>
</feature>
<protein>
    <submittedName>
        <fullName evidence="2">Uncharacterized protein</fullName>
    </submittedName>
</protein>
<dbReference type="RefSeq" id="XP_062773388.1">
    <property type="nucleotide sequence ID" value="XM_062917337.1"/>
</dbReference>
<evidence type="ECO:0000256" key="1">
    <source>
        <dbReference type="SAM" id="MobiDB-lite"/>
    </source>
</evidence>
<dbReference type="EMBL" id="CP137305">
    <property type="protein sequence ID" value="WQF76164.1"/>
    <property type="molecule type" value="Genomic_DNA"/>
</dbReference>
<feature type="compositionally biased region" description="Basic and acidic residues" evidence="1">
    <location>
        <begin position="33"/>
        <end position="50"/>
    </location>
</feature>
<evidence type="ECO:0000313" key="3">
    <source>
        <dbReference type="Proteomes" id="UP001322277"/>
    </source>
</evidence>
<accession>A0AAX4HZL3</accession>
<evidence type="ECO:0000313" key="2">
    <source>
        <dbReference type="EMBL" id="WQF76164.1"/>
    </source>
</evidence>
<keyword evidence="3" id="KW-1185">Reference proteome</keyword>
<reference evidence="3" key="1">
    <citation type="journal article" date="2023" name="bioRxiv">
        <title>Complete genome of the Medicago anthracnose fungus, Colletotrichum destructivum, reveals a mini-chromosome-like region within a core chromosome.</title>
        <authorList>
            <person name="Lapalu N."/>
            <person name="Simon A."/>
            <person name="Lu A."/>
            <person name="Plaumann P.-L."/>
            <person name="Amselem J."/>
            <person name="Pigne S."/>
            <person name="Auger A."/>
            <person name="Koch C."/>
            <person name="Dallery J.-F."/>
            <person name="O'Connell R.J."/>
        </authorList>
    </citation>
    <scope>NUCLEOTIDE SEQUENCE [LARGE SCALE GENOMIC DNA]</scope>
    <source>
        <strain evidence="3">CBS 520.97</strain>
    </source>
</reference>
<name>A0AAX4HZL3_9PEZI</name>
<dbReference type="KEGG" id="cdet:87937681"/>
<dbReference type="GeneID" id="87937681"/>
<dbReference type="AlphaFoldDB" id="A0AAX4HZL3"/>